<dbReference type="InterPro" id="IPR038811">
    <property type="entry name" value="CDCP1"/>
</dbReference>
<dbReference type="InterPro" id="IPR035914">
    <property type="entry name" value="Sperma_CUB_dom_sf"/>
</dbReference>
<dbReference type="InterPro" id="IPR056266">
    <property type="entry name" value="CDCP1_CUB_3rd_6th"/>
</dbReference>
<evidence type="ECO:0000259" key="4">
    <source>
        <dbReference type="Pfam" id="PF23667"/>
    </source>
</evidence>
<dbReference type="SUPFAM" id="SSF49854">
    <property type="entry name" value="Spermadhesin, CUB domain"/>
    <property type="match status" value="1"/>
</dbReference>
<dbReference type="GeneID" id="105905487"/>
<keyword evidence="6" id="KW-1185">Reference proteome</keyword>
<reference evidence="7" key="1">
    <citation type="submission" date="2025-08" db="UniProtKB">
        <authorList>
            <consortium name="RefSeq"/>
        </authorList>
    </citation>
    <scope>IDENTIFICATION</scope>
</reference>
<proteinExistence type="predicted"/>
<name>A0A6P3W4E3_CLUHA</name>
<protein>
    <submittedName>
        <fullName evidence="7">CUB domain-containing protein 1-like</fullName>
    </submittedName>
</protein>
<dbReference type="KEGG" id="char:105905487"/>
<dbReference type="Pfam" id="PF23668">
    <property type="entry name" value="CUB_CDCP1_2"/>
    <property type="match status" value="1"/>
</dbReference>
<feature type="domain" description="CDCP1 third and sixth CUB" evidence="3">
    <location>
        <begin position="201"/>
        <end position="297"/>
    </location>
</feature>
<keyword evidence="2" id="KW-1133">Transmembrane helix</keyword>
<evidence type="ECO:0000313" key="6">
    <source>
        <dbReference type="Proteomes" id="UP000515152"/>
    </source>
</evidence>
<evidence type="ECO:0000256" key="1">
    <source>
        <dbReference type="SAM" id="MobiDB-lite"/>
    </source>
</evidence>
<evidence type="ECO:0000259" key="3">
    <source>
        <dbReference type="Pfam" id="PF23665"/>
    </source>
</evidence>
<evidence type="ECO:0000313" key="7">
    <source>
        <dbReference type="RefSeq" id="XP_012688948.2"/>
    </source>
</evidence>
<evidence type="ECO:0000259" key="5">
    <source>
        <dbReference type="Pfam" id="PF23668"/>
    </source>
</evidence>
<feature type="compositionally biased region" description="Basic and acidic residues" evidence="1">
    <location>
        <begin position="431"/>
        <end position="455"/>
    </location>
</feature>
<feature type="transmembrane region" description="Helical" evidence="2">
    <location>
        <begin position="327"/>
        <end position="350"/>
    </location>
</feature>
<keyword evidence="2" id="KW-0812">Transmembrane</keyword>
<dbReference type="Pfam" id="PF23667">
    <property type="entry name" value="CUB_CDCP1_1"/>
    <property type="match status" value="1"/>
</dbReference>
<feature type="domain" description="CDCP1 second and fifth CUB" evidence="5">
    <location>
        <begin position="87"/>
        <end position="187"/>
    </location>
</feature>
<keyword evidence="2" id="KW-0472">Membrane</keyword>
<feature type="compositionally biased region" description="Polar residues" evidence="1">
    <location>
        <begin position="421"/>
        <end position="430"/>
    </location>
</feature>
<dbReference type="RefSeq" id="XP_012688948.2">
    <property type="nucleotide sequence ID" value="XM_012833494.3"/>
</dbReference>
<feature type="domain" description="CDCP1 first CUB" evidence="4">
    <location>
        <begin position="10"/>
        <end position="78"/>
    </location>
</feature>
<dbReference type="AlphaFoldDB" id="A0A6P3W4E3"/>
<evidence type="ECO:0000256" key="2">
    <source>
        <dbReference type="SAM" id="Phobius"/>
    </source>
</evidence>
<dbReference type="OrthoDB" id="8960034at2759"/>
<dbReference type="InterPro" id="IPR056268">
    <property type="entry name" value="CUB_CDCP1_1st"/>
</dbReference>
<dbReference type="Pfam" id="PF23665">
    <property type="entry name" value="CDCP1_CUB_6"/>
    <property type="match status" value="1"/>
</dbReference>
<dbReference type="Proteomes" id="UP000515152">
    <property type="component" value="Chromosome 11"/>
</dbReference>
<sequence>MELNEYKYTYLAVDPGTVVSINRTETSESKCTVCVGGDDKSFCQPGAVLRDAGSVSVTFTCTEPWDVFSVEIMKVIECETKPCRHAVMPMDSLSVFNRTFHWCLRAPVRMTFHVDFSKKGLTQIPPSDTCPNDHTYKLVAVETTKNVHLGSFCAIGTINRVQILNGGKVLLTVPGRKKLEPQAFDVFWGEDIKSLAVVSVDLPKGQSTQEFFSPNYPSSFPDDDLMTWNFSVPHNHETKVKFLRHSEPRCWNNEPAVEYEYQHKEGVNTMVKRLSDTQPTVNEGPFKLSLRNCEMDVVNTRAEALGLSLHFSVSSIRRGSKGINLPVIPSVMGALLLGMFIALVAVYVVIRKKKKQMAHQVSIYNPNGHSFLPGLDGMPKTIEDDDSHIYDSIDDTLVYSHLLCDELEMDQWEAPAVDTHQPFNGPTETNPLKDTDPLKEPSGEGEGKGEGEVGEYRPSTPPTESAPPASETDASLVDTNSPTDLRLVENDLYSVGRDGERSPTPLTPCSEALQAPLFRRS</sequence>
<accession>A0A6P3W4E3</accession>
<dbReference type="InterPro" id="IPR056269">
    <property type="entry name" value="CUB_CDCP1_2nd_5th"/>
</dbReference>
<organism evidence="6 7">
    <name type="scientific">Clupea harengus</name>
    <name type="common">Atlantic herring</name>
    <dbReference type="NCBI Taxonomy" id="7950"/>
    <lineage>
        <taxon>Eukaryota</taxon>
        <taxon>Metazoa</taxon>
        <taxon>Chordata</taxon>
        <taxon>Craniata</taxon>
        <taxon>Vertebrata</taxon>
        <taxon>Euteleostomi</taxon>
        <taxon>Actinopterygii</taxon>
        <taxon>Neopterygii</taxon>
        <taxon>Teleostei</taxon>
        <taxon>Clupei</taxon>
        <taxon>Clupeiformes</taxon>
        <taxon>Clupeoidei</taxon>
        <taxon>Clupeidae</taxon>
        <taxon>Clupea</taxon>
    </lineage>
</organism>
<dbReference type="PANTHER" id="PTHR14477:SF1">
    <property type="entry name" value="CUB DOMAIN-CONTAINING PROTEIN 1"/>
    <property type="match status" value="1"/>
</dbReference>
<gene>
    <name evidence="7" type="primary">LOC105905487</name>
</gene>
<feature type="region of interest" description="Disordered" evidence="1">
    <location>
        <begin position="417"/>
        <end position="521"/>
    </location>
</feature>
<dbReference type="PANTHER" id="PTHR14477">
    <property type="entry name" value="CUB DOMAIN-CONTAINING PROTEIN 1"/>
    <property type="match status" value="1"/>
</dbReference>